<evidence type="ECO:0000259" key="1">
    <source>
        <dbReference type="Pfam" id="PF01048"/>
    </source>
</evidence>
<dbReference type="CDD" id="cd17877">
    <property type="entry name" value="NP_MTAN-like"/>
    <property type="match status" value="1"/>
</dbReference>
<dbReference type="InterPro" id="IPR000845">
    <property type="entry name" value="Nucleoside_phosphorylase_d"/>
</dbReference>
<protein>
    <submittedName>
        <fullName evidence="2">Phosphorylase</fullName>
    </submittedName>
</protein>
<keyword evidence="3" id="KW-1185">Reference proteome</keyword>
<sequence>MQTIGLIAAMPDEIRPLLRMVGEARREQCREFPLWRLRIGDTEACLVESGMGPLRAATAAEALIAAASPSIMLSFGFGGAILPGLRVGDMVFGIESWLANDGRFSRRQGIAATLAGEIAAELGKSLNGIVCGTIITSAGILKKADLIQSLPAGTSFPILDMETAAIAEIADRHGIPLVALRAVSDDAGEELSFSIDEFTGPDMAISPLKVMATIVRKPWIIPQLLRLARNSRIAGKRLAQGVMTTLDFLAGRQ</sequence>
<proteinExistence type="predicted"/>
<dbReference type="PANTHER" id="PTHR46832">
    <property type="entry name" value="5'-METHYLTHIOADENOSINE/S-ADENOSYLHOMOCYSTEINE NUCLEOSIDASE"/>
    <property type="match status" value="1"/>
</dbReference>
<evidence type="ECO:0000313" key="3">
    <source>
        <dbReference type="Proteomes" id="UP000663651"/>
    </source>
</evidence>
<dbReference type="RefSeq" id="WP_207162625.1">
    <property type="nucleotide sequence ID" value="NZ_CP071382.1"/>
</dbReference>
<dbReference type="Gene3D" id="3.40.50.1580">
    <property type="entry name" value="Nucleoside phosphorylase domain"/>
    <property type="match status" value="1"/>
</dbReference>
<dbReference type="Proteomes" id="UP000663651">
    <property type="component" value="Chromosome"/>
</dbReference>
<organism evidence="2 3">
    <name type="scientific">Geobacter benzoatilyticus</name>
    <dbReference type="NCBI Taxonomy" id="2815309"/>
    <lineage>
        <taxon>Bacteria</taxon>
        <taxon>Pseudomonadati</taxon>
        <taxon>Thermodesulfobacteriota</taxon>
        <taxon>Desulfuromonadia</taxon>
        <taxon>Geobacterales</taxon>
        <taxon>Geobacteraceae</taxon>
        <taxon>Geobacter</taxon>
    </lineage>
</organism>
<reference evidence="2 3" key="1">
    <citation type="submission" date="2021-03" db="EMBL/GenBank/DDBJ databases">
        <title>Geobacter metallireducens gen. nov. sp. nov., a microorganism capable of coupling the complete oxidation of organic compounds to the reduction of iron and other metals.</title>
        <authorList>
            <person name="Li Y."/>
        </authorList>
    </citation>
    <scope>NUCLEOTIDE SEQUENCE [LARGE SCALE GENOMIC DNA]</scope>
    <source>
        <strain evidence="2 3">Jerry-YX</strain>
    </source>
</reference>
<gene>
    <name evidence="2" type="ORF">JZM60_11660</name>
</gene>
<dbReference type="SUPFAM" id="SSF53167">
    <property type="entry name" value="Purine and uridine phosphorylases"/>
    <property type="match status" value="1"/>
</dbReference>
<dbReference type="Pfam" id="PF01048">
    <property type="entry name" value="PNP_UDP_1"/>
    <property type="match status" value="1"/>
</dbReference>
<dbReference type="EMBL" id="CP071382">
    <property type="protein sequence ID" value="QSV44811.1"/>
    <property type="molecule type" value="Genomic_DNA"/>
</dbReference>
<evidence type="ECO:0000313" key="2">
    <source>
        <dbReference type="EMBL" id="QSV44811.1"/>
    </source>
</evidence>
<name>A0ABX7Q126_9BACT</name>
<dbReference type="PANTHER" id="PTHR46832:SF1">
    <property type="entry name" value="5'-METHYLTHIOADENOSINE_S-ADENOSYLHOMOCYSTEINE NUCLEOSIDASE"/>
    <property type="match status" value="1"/>
</dbReference>
<feature type="domain" description="Nucleoside phosphorylase" evidence="1">
    <location>
        <begin position="3"/>
        <end position="215"/>
    </location>
</feature>
<dbReference type="InterPro" id="IPR035994">
    <property type="entry name" value="Nucleoside_phosphorylase_sf"/>
</dbReference>
<accession>A0ABX7Q126</accession>